<protein>
    <submittedName>
        <fullName evidence="1">Uncharacterized protein</fullName>
    </submittedName>
</protein>
<keyword evidence="2" id="KW-1185">Reference proteome</keyword>
<evidence type="ECO:0000313" key="2">
    <source>
        <dbReference type="Proteomes" id="UP000824881"/>
    </source>
</evidence>
<gene>
    <name evidence="1" type="ORF">CCMSSC00406_0005930</name>
</gene>
<dbReference type="Proteomes" id="UP000824881">
    <property type="component" value="Unassembled WGS sequence"/>
</dbReference>
<sequence length="1076" mass="118528">MASRELSSSNTTGKYSVSCSCAKSNNGVLPEASTSNITLVAIFDFTQIFGLVLLGIVLLTAALAPSIRRSPAWFNFLSTWVLSCISYLVTLGQQTGEEPGFSVCLLQAMLIYAAPAVTVTAGLCFSIEMWRIITRPGGSSGGALSFRDYGAVIIAPYVVHLFICGELGLKKRELVKRDRTLMFCHIDSTIPAYVTGVVVICVILIAMGFVASIAVYIRRHMAASRLFQGQQVVNIQKMVFRFGIFTILPVFGLALSITQVSSKRSGLADGVLTITIGTLPAGAALIFGTQSDIMRVWMFWKKPCASNAPLQSANWKVSHHRHHISSGSMEKDQVYVPKTRSDLGIPQKATPLDYQEIFGDTPLYTLFTLIRQQILGFPAYLCFNISGPKEYPKWTNHFNPNAVIFTPSQWRVVVVSDLGIGFMIWVSYTLCSTWGTINVLKYYGIPWLMVTNWFIMVTYLQHTAPEVPHYRGNAWTFTRGAAATVDRDFLGWQGEFFFHGVAHYHIIHHFFPKMPFYHGEEATRYLKEFLGVHYIYSDDPTFKSLWDTYNKCQFVEDEGGILFYRDKLDTNPGHPCTKNVAEPVYRMNADVSSTPAPKAVIATHVVRVHLLFTRRTIGSKVENMAGRPQEFPSNVPLQASHAPNIALIAVFDFTQIFGFSLLAIVLLSARLAKTVHRSPAWFNFLLTWVLYCISYLITLGQQTGEEPHFSICLLQAMLIYAAPAVTVTAGLCFSVEMWRIITRAGTSSGRGASSFRDYGAIIVVPYVVHLAICVEVLTLGLKDRKLVKRDRTFAFCHLDHPLPAYITGAVVICAIVIAMSFVASTALHIRRHLATSRLWQGLQVSNAQKMVIRFGIFTVLPVVGLAISVAQVVVKSSLIADGILNIAIGTLPAGAAVIFGTQSLIAAPYVVHLTICIEVLVLGLKHPTWVTRDKTYMFCHLDSALPAYITGTVVICAIVIAMVFVASTAIHIRKHMAASRLFQGQQVANIQKMVVRFGIFTILPVFGLALSVAQVSARPRGVADGILTIAIGTLPAGAALIFGTQSDIMRVWCFWNKPTTSKGPLDIPARKASESV</sequence>
<evidence type="ECO:0000313" key="1">
    <source>
        <dbReference type="EMBL" id="KAG9218249.1"/>
    </source>
</evidence>
<dbReference type="EMBL" id="WQMT02000010">
    <property type="protein sequence ID" value="KAG9218249.1"/>
    <property type="molecule type" value="Genomic_DNA"/>
</dbReference>
<accession>A0ACB7IJB0</accession>
<comment type="caution">
    <text evidence="1">The sequence shown here is derived from an EMBL/GenBank/DDBJ whole genome shotgun (WGS) entry which is preliminary data.</text>
</comment>
<proteinExistence type="predicted"/>
<reference evidence="1 2" key="1">
    <citation type="journal article" date="2021" name="Appl. Environ. Microbiol.">
        <title>Genetic linkage and physical mapping for an oyster mushroom Pleurotus cornucopiae and QTL analysis for the trait cap color.</title>
        <authorList>
            <person name="Zhang Y."/>
            <person name="Gao W."/>
            <person name="Sonnenberg A."/>
            <person name="Chen Q."/>
            <person name="Zhang J."/>
            <person name="Huang C."/>
        </authorList>
    </citation>
    <scope>NUCLEOTIDE SEQUENCE [LARGE SCALE GENOMIC DNA]</scope>
    <source>
        <strain evidence="1">CCMSSC00406</strain>
    </source>
</reference>
<organism evidence="1 2">
    <name type="scientific">Pleurotus cornucopiae</name>
    <name type="common">Cornucopia mushroom</name>
    <dbReference type="NCBI Taxonomy" id="5321"/>
    <lineage>
        <taxon>Eukaryota</taxon>
        <taxon>Fungi</taxon>
        <taxon>Dikarya</taxon>
        <taxon>Basidiomycota</taxon>
        <taxon>Agaricomycotina</taxon>
        <taxon>Agaricomycetes</taxon>
        <taxon>Agaricomycetidae</taxon>
        <taxon>Agaricales</taxon>
        <taxon>Pleurotineae</taxon>
        <taxon>Pleurotaceae</taxon>
        <taxon>Pleurotus</taxon>
    </lineage>
</organism>
<name>A0ACB7IJB0_PLECO</name>